<evidence type="ECO:0000256" key="1">
    <source>
        <dbReference type="ARBA" id="ARBA00004651"/>
    </source>
</evidence>
<dbReference type="InterPro" id="IPR011701">
    <property type="entry name" value="MFS"/>
</dbReference>
<comment type="caution">
    <text evidence="9">The sequence shown here is derived from an EMBL/GenBank/DDBJ whole genome shotgun (WGS) entry which is preliminary data.</text>
</comment>
<dbReference type="AlphaFoldDB" id="A0AAE3H6W2"/>
<keyword evidence="5 7" id="KW-1133">Transmembrane helix</keyword>
<feature type="transmembrane region" description="Helical" evidence="7">
    <location>
        <begin position="210"/>
        <end position="230"/>
    </location>
</feature>
<accession>A0AAE3H6W2</accession>
<feature type="domain" description="Major facilitator superfamily (MFS) profile" evidence="8">
    <location>
        <begin position="10"/>
        <end position="391"/>
    </location>
</feature>
<feature type="transmembrane region" description="Helical" evidence="7">
    <location>
        <begin position="171"/>
        <end position="189"/>
    </location>
</feature>
<dbReference type="EMBL" id="RJUF01000184">
    <property type="protein sequence ID" value="MCP9765552.1"/>
    <property type="molecule type" value="Genomic_DNA"/>
</dbReference>
<dbReference type="Gene3D" id="1.20.1250.20">
    <property type="entry name" value="MFS general substrate transporter like domains"/>
    <property type="match status" value="1"/>
</dbReference>
<dbReference type="CDD" id="cd17473">
    <property type="entry name" value="MFS_arabinose_efflux_permease_like"/>
    <property type="match status" value="1"/>
</dbReference>
<evidence type="ECO:0000256" key="4">
    <source>
        <dbReference type="ARBA" id="ARBA00022692"/>
    </source>
</evidence>
<organism evidence="9 10">
    <name type="scientific">Lacihabitans soyangensis</name>
    <dbReference type="NCBI Taxonomy" id="869394"/>
    <lineage>
        <taxon>Bacteria</taxon>
        <taxon>Pseudomonadati</taxon>
        <taxon>Bacteroidota</taxon>
        <taxon>Cytophagia</taxon>
        <taxon>Cytophagales</taxon>
        <taxon>Leadbetterellaceae</taxon>
        <taxon>Lacihabitans</taxon>
    </lineage>
</organism>
<name>A0AAE3H6W2_9BACT</name>
<evidence type="ECO:0000313" key="10">
    <source>
        <dbReference type="Proteomes" id="UP001204144"/>
    </source>
</evidence>
<evidence type="ECO:0000256" key="6">
    <source>
        <dbReference type="ARBA" id="ARBA00023136"/>
    </source>
</evidence>
<keyword evidence="10" id="KW-1185">Reference proteome</keyword>
<dbReference type="InterPro" id="IPR050171">
    <property type="entry name" value="MFS_Transporters"/>
</dbReference>
<dbReference type="InterPro" id="IPR036259">
    <property type="entry name" value="MFS_trans_sf"/>
</dbReference>
<feature type="transmembrane region" description="Helical" evidence="7">
    <location>
        <begin position="12"/>
        <end position="35"/>
    </location>
</feature>
<feature type="transmembrane region" description="Helical" evidence="7">
    <location>
        <begin position="50"/>
        <end position="70"/>
    </location>
</feature>
<keyword evidence="4 7" id="KW-0812">Transmembrane</keyword>
<evidence type="ECO:0000313" key="9">
    <source>
        <dbReference type="EMBL" id="MCP9765552.1"/>
    </source>
</evidence>
<dbReference type="PROSITE" id="PS00216">
    <property type="entry name" value="SUGAR_TRANSPORT_1"/>
    <property type="match status" value="1"/>
</dbReference>
<feature type="transmembrane region" description="Helical" evidence="7">
    <location>
        <begin position="106"/>
        <end position="128"/>
    </location>
</feature>
<reference evidence="9 10" key="1">
    <citation type="submission" date="2018-11" db="EMBL/GenBank/DDBJ databases">
        <title>Novel bacteria species description.</title>
        <authorList>
            <person name="Han J.-H."/>
        </authorList>
    </citation>
    <scope>NUCLEOTIDE SEQUENCE [LARGE SCALE GENOMIC DNA]</scope>
    <source>
        <strain evidence="9 10">KCTC23259</strain>
    </source>
</reference>
<feature type="transmembrane region" description="Helical" evidence="7">
    <location>
        <begin position="82"/>
        <end position="100"/>
    </location>
</feature>
<feature type="transmembrane region" description="Helical" evidence="7">
    <location>
        <begin position="337"/>
        <end position="357"/>
    </location>
</feature>
<keyword evidence="6 7" id="KW-0472">Membrane</keyword>
<dbReference type="SUPFAM" id="SSF103473">
    <property type="entry name" value="MFS general substrate transporter"/>
    <property type="match status" value="1"/>
</dbReference>
<evidence type="ECO:0000256" key="3">
    <source>
        <dbReference type="ARBA" id="ARBA00022475"/>
    </source>
</evidence>
<gene>
    <name evidence="9" type="ORF">EGI31_21665</name>
</gene>
<protein>
    <submittedName>
        <fullName evidence="9">MFS transporter</fullName>
    </submittedName>
</protein>
<feature type="transmembrane region" description="Helical" evidence="7">
    <location>
        <begin position="302"/>
        <end position="325"/>
    </location>
</feature>
<dbReference type="InterPro" id="IPR020846">
    <property type="entry name" value="MFS_dom"/>
</dbReference>
<evidence type="ECO:0000256" key="5">
    <source>
        <dbReference type="ARBA" id="ARBA00022989"/>
    </source>
</evidence>
<dbReference type="Proteomes" id="UP001204144">
    <property type="component" value="Unassembled WGS sequence"/>
</dbReference>
<dbReference type="PANTHER" id="PTHR23517:SF3">
    <property type="entry name" value="INTEGRAL MEMBRANE TRANSPORT PROTEIN"/>
    <property type="match status" value="1"/>
</dbReference>
<feature type="transmembrane region" description="Helical" evidence="7">
    <location>
        <begin position="369"/>
        <end position="389"/>
    </location>
</feature>
<feature type="transmembrane region" description="Helical" evidence="7">
    <location>
        <begin position="279"/>
        <end position="296"/>
    </location>
</feature>
<dbReference type="PROSITE" id="PS50850">
    <property type="entry name" value="MFS"/>
    <property type="match status" value="1"/>
</dbReference>
<feature type="transmembrane region" description="Helical" evidence="7">
    <location>
        <begin position="250"/>
        <end position="267"/>
    </location>
</feature>
<keyword evidence="3" id="KW-1003">Cell membrane</keyword>
<evidence type="ECO:0000259" key="8">
    <source>
        <dbReference type="PROSITE" id="PS50850"/>
    </source>
</evidence>
<dbReference type="RefSeq" id="WP_255039267.1">
    <property type="nucleotide sequence ID" value="NZ_RJUF01000184.1"/>
</dbReference>
<dbReference type="InterPro" id="IPR005829">
    <property type="entry name" value="Sugar_transporter_CS"/>
</dbReference>
<evidence type="ECO:0000256" key="2">
    <source>
        <dbReference type="ARBA" id="ARBA00022448"/>
    </source>
</evidence>
<dbReference type="Pfam" id="PF07690">
    <property type="entry name" value="MFS_1"/>
    <property type="match status" value="1"/>
</dbReference>
<dbReference type="GO" id="GO:0022857">
    <property type="term" value="F:transmembrane transporter activity"/>
    <property type="evidence" value="ECO:0007669"/>
    <property type="project" value="InterPro"/>
</dbReference>
<evidence type="ECO:0000256" key="7">
    <source>
        <dbReference type="SAM" id="Phobius"/>
    </source>
</evidence>
<keyword evidence="2" id="KW-0813">Transport</keyword>
<dbReference type="GO" id="GO:0005886">
    <property type="term" value="C:plasma membrane"/>
    <property type="evidence" value="ECO:0007669"/>
    <property type="project" value="UniProtKB-SubCell"/>
</dbReference>
<sequence length="395" mass="42972">MANFSIKKAGFWQALVVILLNQLPMMAIVALMPALPTLMGHFRDVDNKDLLVPMILTAPGICIALIAPFAGVLVDKFGRRKLLIWFTAIYGLGGILPFFLDGFNTVITGRLLLGIGEAFVLVIGNTLLGDYFAPKDRSKWLMVQGFFGSIAAALLLALSGQLASIGWNFPFLVYGISFFITILAVIFIFEPEEKFTSEIDSVSSETKFPVNTAIMVFLITLGFSVIYFVYTIHFSRALDAMGIKDPKHVGNLGAIASTAVPLGALIFKLVSKRPFWQQMALIFLFFTIGLAGIGLAKDTTSAVAVGWIQQLGCGMTIPVLVAWALSLLPVQYRGRGMGFWTSAFFLGQFVNPIFVSSIGKLVGNVQDTFLATGIICGIVFIIILLLNIFSKKAIN</sequence>
<feature type="transmembrane region" description="Helical" evidence="7">
    <location>
        <begin position="140"/>
        <end position="159"/>
    </location>
</feature>
<dbReference type="PANTHER" id="PTHR23517">
    <property type="entry name" value="RESISTANCE PROTEIN MDTM, PUTATIVE-RELATED-RELATED"/>
    <property type="match status" value="1"/>
</dbReference>
<proteinExistence type="predicted"/>
<comment type="subcellular location">
    <subcellularLocation>
        <location evidence="1">Cell membrane</location>
        <topology evidence="1">Multi-pass membrane protein</topology>
    </subcellularLocation>
</comment>